<dbReference type="AlphaFoldDB" id="A0A3S1AD62"/>
<evidence type="ECO:0000313" key="6">
    <source>
        <dbReference type="Proteomes" id="UP000271974"/>
    </source>
</evidence>
<keyword evidence="6" id="KW-1185">Reference proteome</keyword>
<dbReference type="InterPro" id="IPR036812">
    <property type="entry name" value="NAD(P)_OxRdtase_dom_sf"/>
</dbReference>
<dbReference type="EMBL" id="RQTK01000071">
    <property type="protein sequence ID" value="RUS88891.1"/>
    <property type="molecule type" value="Genomic_DNA"/>
</dbReference>
<feature type="non-terminal residue" evidence="5">
    <location>
        <position position="1"/>
    </location>
</feature>
<evidence type="ECO:0000313" key="5">
    <source>
        <dbReference type="EMBL" id="RUS88891.1"/>
    </source>
</evidence>
<organism evidence="5 6">
    <name type="scientific">Elysia chlorotica</name>
    <name type="common">Eastern emerald elysia</name>
    <name type="synonym">Sea slug</name>
    <dbReference type="NCBI Taxonomy" id="188477"/>
    <lineage>
        <taxon>Eukaryota</taxon>
        <taxon>Metazoa</taxon>
        <taxon>Spiralia</taxon>
        <taxon>Lophotrochozoa</taxon>
        <taxon>Mollusca</taxon>
        <taxon>Gastropoda</taxon>
        <taxon>Heterobranchia</taxon>
        <taxon>Euthyneura</taxon>
        <taxon>Panpulmonata</taxon>
        <taxon>Sacoglossa</taxon>
        <taxon>Placobranchoidea</taxon>
        <taxon>Plakobranchidae</taxon>
        <taxon>Elysia</taxon>
    </lineage>
</organism>
<dbReference type="Gene3D" id="3.20.20.100">
    <property type="entry name" value="NADP-dependent oxidoreductase domain"/>
    <property type="match status" value="1"/>
</dbReference>
<evidence type="ECO:0000256" key="3">
    <source>
        <dbReference type="SAM" id="Phobius"/>
    </source>
</evidence>
<comment type="caution">
    <text evidence="5">The sequence shown here is derived from an EMBL/GenBank/DDBJ whole genome shotgun (WGS) entry which is preliminary data.</text>
</comment>
<evidence type="ECO:0000256" key="1">
    <source>
        <dbReference type="ARBA" id="ARBA00023002"/>
    </source>
</evidence>
<dbReference type="PANTHER" id="PTHR43364:SF4">
    <property type="entry name" value="NAD(P)-LINKED OXIDOREDUCTASE SUPERFAMILY PROTEIN"/>
    <property type="match status" value="1"/>
</dbReference>
<dbReference type="Pfam" id="PF00248">
    <property type="entry name" value="Aldo_ket_red"/>
    <property type="match status" value="1"/>
</dbReference>
<dbReference type="GO" id="GO:0016491">
    <property type="term" value="F:oxidoreductase activity"/>
    <property type="evidence" value="ECO:0007669"/>
    <property type="project" value="UniProtKB-KW"/>
</dbReference>
<feature type="domain" description="NADP-dependent oxidoreductase" evidence="4">
    <location>
        <begin position="3"/>
        <end position="248"/>
    </location>
</feature>
<keyword evidence="3" id="KW-0812">Transmembrane</keyword>
<dbReference type="PANTHER" id="PTHR43364">
    <property type="entry name" value="NADH-SPECIFIC METHYLGLYOXAL REDUCTASE-RELATED"/>
    <property type="match status" value="1"/>
</dbReference>
<dbReference type="OrthoDB" id="48988at2759"/>
<dbReference type="STRING" id="188477.A0A3S1AD62"/>
<keyword evidence="1" id="KW-0560">Oxidoreductase</keyword>
<dbReference type="SUPFAM" id="SSF51430">
    <property type="entry name" value="NAD(P)-linked oxidoreductase"/>
    <property type="match status" value="1"/>
</dbReference>
<reference evidence="5 6" key="1">
    <citation type="submission" date="2019-01" db="EMBL/GenBank/DDBJ databases">
        <title>A draft genome assembly of the solar-powered sea slug Elysia chlorotica.</title>
        <authorList>
            <person name="Cai H."/>
            <person name="Li Q."/>
            <person name="Fang X."/>
            <person name="Li J."/>
            <person name="Curtis N.E."/>
            <person name="Altenburger A."/>
            <person name="Shibata T."/>
            <person name="Feng M."/>
            <person name="Maeda T."/>
            <person name="Schwartz J.A."/>
            <person name="Shigenobu S."/>
            <person name="Lundholm N."/>
            <person name="Nishiyama T."/>
            <person name="Yang H."/>
            <person name="Hasebe M."/>
            <person name="Li S."/>
            <person name="Pierce S.K."/>
            <person name="Wang J."/>
        </authorList>
    </citation>
    <scope>NUCLEOTIDE SEQUENCE [LARGE SCALE GENOMIC DNA]</scope>
    <source>
        <strain evidence="5">EC2010</strain>
        <tissue evidence="5">Whole organism of an adult</tissue>
    </source>
</reference>
<keyword evidence="3" id="KW-1133">Transmembrane helix</keyword>
<keyword evidence="3" id="KW-0472">Membrane</keyword>
<evidence type="ECO:0000259" key="4">
    <source>
        <dbReference type="Pfam" id="PF00248"/>
    </source>
</evidence>
<dbReference type="InterPro" id="IPR023210">
    <property type="entry name" value="NADP_OxRdtase_dom"/>
</dbReference>
<feature type="transmembrane region" description="Helical" evidence="3">
    <location>
        <begin position="243"/>
        <end position="260"/>
    </location>
</feature>
<comment type="similarity">
    <text evidence="2">Belongs to the aldo/keto reductase family. Aldo/keto reductase 2 subfamily.</text>
</comment>
<sequence length="261" mass="29187">PGQSDEELSHRILDRFAAYGGNFLDTADIYGRGLSESIIGPWLQGQRREDFVVATKCRFNMQSNVNSVGLSRRHITASVEHSLARLHTDYLDLYQTHCFDSGTPLEETYRTLDDLVRCGKTRYVGVSNVSGWQMQKVVQVQEKLGLNAVVSLQQQYSLASRDSELEAFRVCKNEGIGVLAWSPLKGGVLTGKVRRGQRPTEGRLGWTADDQRRTAQASPFWGNLSDRVFDTIDVAEAIGRRHGMLEAACLLVFIIIIIIVK</sequence>
<dbReference type="Proteomes" id="UP000271974">
    <property type="component" value="Unassembled WGS sequence"/>
</dbReference>
<accession>A0A3S1AD62</accession>
<gene>
    <name evidence="5" type="ORF">EGW08_003330</name>
</gene>
<protein>
    <recommendedName>
        <fullName evidence="4">NADP-dependent oxidoreductase domain-containing protein</fullName>
    </recommendedName>
</protein>
<evidence type="ECO:0000256" key="2">
    <source>
        <dbReference type="ARBA" id="ARBA00038157"/>
    </source>
</evidence>
<proteinExistence type="inferred from homology"/>
<dbReference type="InterPro" id="IPR050523">
    <property type="entry name" value="AKR_Detox_Biosynth"/>
</dbReference>
<name>A0A3S1AD62_ELYCH</name>